<feature type="region of interest" description="Disordered" evidence="1">
    <location>
        <begin position="29"/>
        <end position="48"/>
    </location>
</feature>
<organism evidence="2 3">
    <name type="scientific">Rhizobium viscosum</name>
    <name type="common">Arthrobacter viscosus</name>
    <dbReference type="NCBI Taxonomy" id="1673"/>
    <lineage>
        <taxon>Bacteria</taxon>
        <taxon>Pseudomonadati</taxon>
        <taxon>Pseudomonadota</taxon>
        <taxon>Alphaproteobacteria</taxon>
        <taxon>Hyphomicrobiales</taxon>
        <taxon>Rhizobiaceae</taxon>
        <taxon>Rhizobium/Agrobacterium group</taxon>
        <taxon>Rhizobium</taxon>
    </lineage>
</organism>
<dbReference type="EMBL" id="JADBEC010000001">
    <property type="protein sequence ID" value="MBE1504833.1"/>
    <property type="molecule type" value="Genomic_DNA"/>
</dbReference>
<protein>
    <submittedName>
        <fullName evidence="2">Uncharacterized protein</fullName>
    </submittedName>
</protein>
<evidence type="ECO:0000313" key="2">
    <source>
        <dbReference type="EMBL" id="MBE1504833.1"/>
    </source>
</evidence>
<evidence type="ECO:0000256" key="1">
    <source>
        <dbReference type="SAM" id="MobiDB-lite"/>
    </source>
</evidence>
<accession>A0ABR9INU7</accession>
<reference evidence="2 3" key="1">
    <citation type="submission" date="2020-10" db="EMBL/GenBank/DDBJ databases">
        <title>Sequencing the genomes of 1000 actinobacteria strains.</title>
        <authorList>
            <person name="Klenk H.-P."/>
        </authorList>
    </citation>
    <scope>NUCLEOTIDE SEQUENCE [LARGE SCALE GENOMIC DNA]</scope>
    <source>
        <strain evidence="2 3">DSM 7307</strain>
    </source>
</reference>
<sequence>MAQIFLNSAISILIASAFLTTAVAALRSQDRSVQKVPVKANRRRHPNA</sequence>
<evidence type="ECO:0000313" key="3">
    <source>
        <dbReference type="Proteomes" id="UP000620262"/>
    </source>
</evidence>
<name>A0ABR9INU7_RHIVS</name>
<dbReference type="RefSeq" id="WP_192728799.1">
    <property type="nucleotide sequence ID" value="NZ_BAAAVL010000007.1"/>
</dbReference>
<comment type="caution">
    <text evidence="2">The sequence shown here is derived from an EMBL/GenBank/DDBJ whole genome shotgun (WGS) entry which is preliminary data.</text>
</comment>
<keyword evidence="3" id="KW-1185">Reference proteome</keyword>
<gene>
    <name evidence="2" type="ORF">H4W29_002014</name>
</gene>
<dbReference type="Proteomes" id="UP000620262">
    <property type="component" value="Unassembled WGS sequence"/>
</dbReference>
<proteinExistence type="predicted"/>